<feature type="domain" description="ABC transmembrane type-2" evidence="6">
    <location>
        <begin position="20"/>
        <end position="242"/>
    </location>
</feature>
<dbReference type="InterPro" id="IPR013525">
    <property type="entry name" value="ABC2_TM"/>
</dbReference>
<dbReference type="PROSITE" id="PS51012">
    <property type="entry name" value="ABC_TM2"/>
    <property type="match status" value="1"/>
</dbReference>
<evidence type="ECO:0000256" key="2">
    <source>
        <dbReference type="ARBA" id="ARBA00022692"/>
    </source>
</evidence>
<dbReference type="PANTHER" id="PTHR43332:SF2">
    <property type="entry name" value="INNER MEMBRANE TRANSPORT PERMEASE YADH"/>
    <property type="match status" value="1"/>
</dbReference>
<evidence type="ECO:0000313" key="8">
    <source>
        <dbReference type="Proteomes" id="UP000216024"/>
    </source>
</evidence>
<dbReference type="Proteomes" id="UP000216024">
    <property type="component" value="Unassembled WGS sequence"/>
</dbReference>
<dbReference type="PRINTS" id="PR00164">
    <property type="entry name" value="ABC2TRNSPORT"/>
</dbReference>
<name>A0A267MGB9_9FIRM</name>
<feature type="transmembrane region" description="Helical" evidence="5">
    <location>
        <begin position="93"/>
        <end position="125"/>
    </location>
</feature>
<dbReference type="InterPro" id="IPR052522">
    <property type="entry name" value="ABC-2_transport_permease"/>
</dbReference>
<keyword evidence="5" id="KW-1003">Cell membrane</keyword>
<dbReference type="GO" id="GO:0140359">
    <property type="term" value="F:ABC-type transporter activity"/>
    <property type="evidence" value="ECO:0007669"/>
    <property type="project" value="InterPro"/>
</dbReference>
<accession>A0A267MGB9</accession>
<feature type="transmembrane region" description="Helical" evidence="5">
    <location>
        <begin position="21"/>
        <end position="39"/>
    </location>
</feature>
<dbReference type="PANTHER" id="PTHR43332">
    <property type="entry name" value="INNER MEMBRANE TRANSPORT PERMEASE YADH-RELATED"/>
    <property type="match status" value="1"/>
</dbReference>
<dbReference type="GO" id="GO:0043190">
    <property type="term" value="C:ATP-binding cassette (ABC) transporter complex"/>
    <property type="evidence" value="ECO:0007669"/>
    <property type="project" value="InterPro"/>
</dbReference>
<dbReference type="InterPro" id="IPR000412">
    <property type="entry name" value="ABC_2_transport"/>
</dbReference>
<keyword evidence="8" id="KW-1185">Reference proteome</keyword>
<reference evidence="7 8" key="1">
    <citation type="submission" date="2017-06" db="EMBL/GenBank/DDBJ databases">
        <title>Draft genome sequence of anaerobic fermentative bacterium Anaeromicrobium sediminis DY2726D isolated from West Pacific Ocean sediments.</title>
        <authorList>
            <person name="Zeng X."/>
        </authorList>
    </citation>
    <scope>NUCLEOTIDE SEQUENCE [LARGE SCALE GENOMIC DNA]</scope>
    <source>
        <strain evidence="7 8">DY2726D</strain>
    </source>
</reference>
<evidence type="ECO:0000256" key="5">
    <source>
        <dbReference type="RuleBase" id="RU361157"/>
    </source>
</evidence>
<evidence type="ECO:0000256" key="4">
    <source>
        <dbReference type="ARBA" id="ARBA00023136"/>
    </source>
</evidence>
<gene>
    <name evidence="7" type="ORF">CCE28_17440</name>
</gene>
<organism evidence="7 8">
    <name type="scientific">Anaeromicrobium sediminis</name>
    <dbReference type="NCBI Taxonomy" id="1478221"/>
    <lineage>
        <taxon>Bacteria</taxon>
        <taxon>Bacillati</taxon>
        <taxon>Bacillota</taxon>
        <taxon>Clostridia</taxon>
        <taxon>Peptostreptococcales</taxon>
        <taxon>Thermotaleaceae</taxon>
        <taxon>Anaeromicrobium</taxon>
    </lineage>
</organism>
<feature type="transmembrane region" description="Helical" evidence="5">
    <location>
        <begin position="218"/>
        <end position="238"/>
    </location>
</feature>
<comment type="similarity">
    <text evidence="5">Belongs to the ABC-2 integral membrane protein family.</text>
</comment>
<evidence type="ECO:0000313" key="7">
    <source>
        <dbReference type="EMBL" id="PAB57948.1"/>
    </source>
</evidence>
<dbReference type="AlphaFoldDB" id="A0A267MGB9"/>
<keyword evidence="5" id="KW-0813">Transport</keyword>
<feature type="transmembrane region" description="Helical" evidence="5">
    <location>
        <begin position="51"/>
        <end position="72"/>
    </location>
</feature>
<dbReference type="Pfam" id="PF01061">
    <property type="entry name" value="ABC2_membrane"/>
    <property type="match status" value="1"/>
</dbReference>
<sequence length="243" mass="27701">MEISTILWREFKFFQKRVFKITSQSVVTPLLYLLAFGWGLGSDIVIDGNNYMHYIIPGIIAMSTMHTSYNAVSIRISVARLHEKSFEDYMTAPVNLSFLTLGYILAGALRGLYAGMIILLISYLFKAYIHVNLAFIAIAMLNSLLFAAFGYYAAMVINSHYDMNRFTSFIITPMTFICGTFFSLDKMPLIIKKLIYILPLTHTINSLRGIALRNTFDYTSIFVLICYIVVFYILGVHASHREI</sequence>
<feature type="transmembrane region" description="Helical" evidence="5">
    <location>
        <begin position="166"/>
        <end position="184"/>
    </location>
</feature>
<evidence type="ECO:0000256" key="1">
    <source>
        <dbReference type="ARBA" id="ARBA00004141"/>
    </source>
</evidence>
<evidence type="ECO:0000256" key="3">
    <source>
        <dbReference type="ARBA" id="ARBA00022989"/>
    </source>
</evidence>
<keyword evidence="2 5" id="KW-0812">Transmembrane</keyword>
<protein>
    <recommendedName>
        <fullName evidence="5">Transport permease protein</fullName>
    </recommendedName>
</protein>
<dbReference type="RefSeq" id="WP_095135011.1">
    <property type="nucleotide sequence ID" value="NZ_NIBG01000021.1"/>
</dbReference>
<dbReference type="OrthoDB" id="111284at2"/>
<dbReference type="InterPro" id="IPR047817">
    <property type="entry name" value="ABC2_TM_bact-type"/>
</dbReference>
<comment type="caution">
    <text evidence="7">The sequence shown here is derived from an EMBL/GenBank/DDBJ whole genome shotgun (WGS) entry which is preliminary data.</text>
</comment>
<keyword evidence="4 5" id="KW-0472">Membrane</keyword>
<dbReference type="EMBL" id="NIBG01000021">
    <property type="protein sequence ID" value="PAB57948.1"/>
    <property type="molecule type" value="Genomic_DNA"/>
</dbReference>
<keyword evidence="3 5" id="KW-1133">Transmembrane helix</keyword>
<proteinExistence type="inferred from homology"/>
<feature type="transmembrane region" description="Helical" evidence="5">
    <location>
        <begin position="131"/>
        <end position="154"/>
    </location>
</feature>
<evidence type="ECO:0000259" key="6">
    <source>
        <dbReference type="PROSITE" id="PS51012"/>
    </source>
</evidence>
<comment type="subcellular location">
    <subcellularLocation>
        <location evidence="5">Cell membrane</location>
        <topology evidence="5">Multi-pass membrane protein</topology>
    </subcellularLocation>
    <subcellularLocation>
        <location evidence="1">Membrane</location>
        <topology evidence="1">Multi-pass membrane protein</topology>
    </subcellularLocation>
</comment>
<dbReference type="PIRSF" id="PIRSF006648">
    <property type="entry name" value="DrrB"/>
    <property type="match status" value="1"/>
</dbReference>